<proteinExistence type="inferred from homology"/>
<dbReference type="Pfam" id="PF05175">
    <property type="entry name" value="MTS"/>
    <property type="match status" value="1"/>
</dbReference>
<evidence type="ECO:0000313" key="9">
    <source>
        <dbReference type="Proteomes" id="UP000198897"/>
    </source>
</evidence>
<dbReference type="HAMAP" id="MF_02126">
    <property type="entry name" value="RF_methyltr_PrmC"/>
    <property type="match status" value="1"/>
</dbReference>
<comment type="similarity">
    <text evidence="5">Belongs to the protein N5-glutamine methyltransferase family. PrmC subfamily.</text>
</comment>
<feature type="binding site" evidence="5">
    <location>
        <position position="194"/>
    </location>
    <ligand>
        <name>S-adenosyl-L-methionine</name>
        <dbReference type="ChEBI" id="CHEBI:59789"/>
    </ligand>
</feature>
<dbReference type="InterPro" id="IPR019874">
    <property type="entry name" value="RF_methyltr_PrmC"/>
</dbReference>
<sequence length="291" mass="32536">MNNMNSNFTTIQEARHWASVFLGNHTREVRVADLLLEHFLNMSFAQLLAYEKDPFPESKREIFVDSVRIHAETGMPVQHIIGEADFYGRSFSVDSNVLVPRSETEELVEGILKWVESSKKDKPQIADIGTGSGIIAITLALELNQADVYASDISEEALQTASGNAQKLGADIQFIQGDFYAPFKEIPVDIVVSNPPYISHVDKDLMDDTVVNFDPALALFADREGLAAYDTIMKQMKESDHRPSLIAFEIGHLQGNAVKEIIQSSLPEYTVEIRKDINKKDRMVFASRVSS</sequence>
<dbReference type="EC" id="2.1.1.297" evidence="5"/>
<dbReference type="InterPro" id="IPR040758">
    <property type="entry name" value="PrmC_N"/>
</dbReference>
<reference evidence="9" key="1">
    <citation type="submission" date="2016-10" db="EMBL/GenBank/DDBJ databases">
        <authorList>
            <person name="Varghese N."/>
            <person name="Submissions S."/>
        </authorList>
    </citation>
    <scope>NUCLEOTIDE SEQUENCE [LARGE SCALE GENOMIC DNA]</scope>
    <source>
        <strain evidence="9">FP5</strain>
    </source>
</reference>
<feature type="binding site" evidence="5">
    <location>
        <position position="179"/>
    </location>
    <ligand>
        <name>S-adenosyl-L-methionine</name>
        <dbReference type="ChEBI" id="CHEBI:59789"/>
    </ligand>
</feature>
<feature type="binding site" evidence="5">
    <location>
        <position position="152"/>
    </location>
    <ligand>
        <name>S-adenosyl-L-methionine</name>
        <dbReference type="ChEBI" id="CHEBI:59789"/>
    </ligand>
</feature>
<dbReference type="AlphaFoldDB" id="A0A1I2LAR7"/>
<evidence type="ECO:0000256" key="5">
    <source>
        <dbReference type="HAMAP-Rule" id="MF_02126"/>
    </source>
</evidence>
<evidence type="ECO:0000259" key="6">
    <source>
        <dbReference type="Pfam" id="PF05175"/>
    </source>
</evidence>
<protein>
    <recommendedName>
        <fullName evidence="5">Release factor glutamine methyltransferase</fullName>
        <shortName evidence="5">RF MTase</shortName>
        <ecNumber evidence="5">2.1.1.297</ecNumber>
    </recommendedName>
    <alternativeName>
        <fullName evidence="5">N5-glutamine methyltransferase PrmC</fullName>
    </alternativeName>
    <alternativeName>
        <fullName evidence="5">Protein-(glutamine-N5) MTase PrmC</fullName>
    </alternativeName>
    <alternativeName>
        <fullName evidence="5">Protein-glutamine N-methyltransferase PrmC</fullName>
    </alternativeName>
</protein>
<dbReference type="PANTHER" id="PTHR18895:SF74">
    <property type="entry name" value="MTRF1L RELEASE FACTOR GLUTAMINE METHYLTRANSFERASE"/>
    <property type="match status" value="1"/>
</dbReference>
<evidence type="ECO:0000256" key="4">
    <source>
        <dbReference type="ARBA" id="ARBA00048391"/>
    </source>
</evidence>
<organism evidence="8 9">
    <name type="scientific">Halobacillus alkaliphilus</name>
    <dbReference type="NCBI Taxonomy" id="396056"/>
    <lineage>
        <taxon>Bacteria</taxon>
        <taxon>Bacillati</taxon>
        <taxon>Bacillota</taxon>
        <taxon>Bacilli</taxon>
        <taxon>Bacillales</taxon>
        <taxon>Bacillaceae</taxon>
        <taxon>Halobacillus</taxon>
    </lineage>
</organism>
<dbReference type="Proteomes" id="UP000198897">
    <property type="component" value="Unassembled WGS sequence"/>
</dbReference>
<dbReference type="Pfam" id="PF17827">
    <property type="entry name" value="PrmC_N"/>
    <property type="match status" value="1"/>
</dbReference>
<dbReference type="GO" id="GO:0102559">
    <property type="term" value="F:peptide chain release factor N(5)-glutamine methyltransferase activity"/>
    <property type="evidence" value="ECO:0007669"/>
    <property type="project" value="UniProtKB-EC"/>
</dbReference>
<comment type="catalytic activity">
    <reaction evidence="4 5">
        <text>L-glutaminyl-[peptide chain release factor] + S-adenosyl-L-methionine = N(5)-methyl-L-glutaminyl-[peptide chain release factor] + S-adenosyl-L-homocysteine + H(+)</text>
        <dbReference type="Rhea" id="RHEA:42896"/>
        <dbReference type="Rhea" id="RHEA-COMP:10271"/>
        <dbReference type="Rhea" id="RHEA-COMP:10272"/>
        <dbReference type="ChEBI" id="CHEBI:15378"/>
        <dbReference type="ChEBI" id="CHEBI:30011"/>
        <dbReference type="ChEBI" id="CHEBI:57856"/>
        <dbReference type="ChEBI" id="CHEBI:59789"/>
        <dbReference type="ChEBI" id="CHEBI:61891"/>
        <dbReference type="EC" id="2.1.1.297"/>
    </reaction>
</comment>
<dbReference type="SUPFAM" id="SSF53335">
    <property type="entry name" value="S-adenosyl-L-methionine-dependent methyltransferases"/>
    <property type="match status" value="1"/>
</dbReference>
<dbReference type="GO" id="GO:0003676">
    <property type="term" value="F:nucleic acid binding"/>
    <property type="evidence" value="ECO:0007669"/>
    <property type="project" value="InterPro"/>
</dbReference>
<dbReference type="GO" id="GO:0032259">
    <property type="term" value="P:methylation"/>
    <property type="evidence" value="ECO:0007669"/>
    <property type="project" value="UniProtKB-KW"/>
</dbReference>
<keyword evidence="2 5" id="KW-0808">Transferase</keyword>
<evidence type="ECO:0000313" key="8">
    <source>
        <dbReference type="EMBL" id="SFF76073.1"/>
    </source>
</evidence>
<keyword evidence="9" id="KW-1185">Reference proteome</keyword>
<feature type="binding site" evidence="5">
    <location>
        <begin position="194"/>
        <end position="197"/>
    </location>
    <ligand>
        <name>substrate</name>
    </ligand>
</feature>
<evidence type="ECO:0000259" key="7">
    <source>
        <dbReference type="Pfam" id="PF17827"/>
    </source>
</evidence>
<dbReference type="InterPro" id="IPR007848">
    <property type="entry name" value="Small_mtfrase_dom"/>
</dbReference>
<dbReference type="EMBL" id="FOOG01000008">
    <property type="protein sequence ID" value="SFF76073.1"/>
    <property type="molecule type" value="Genomic_DNA"/>
</dbReference>
<evidence type="ECO:0000256" key="2">
    <source>
        <dbReference type="ARBA" id="ARBA00022679"/>
    </source>
</evidence>
<keyword evidence="3 5" id="KW-0949">S-adenosyl-L-methionine</keyword>
<name>A0A1I2LAR7_9BACI</name>
<dbReference type="InterPro" id="IPR004556">
    <property type="entry name" value="HemK-like"/>
</dbReference>
<dbReference type="CDD" id="cd02440">
    <property type="entry name" value="AdoMet_MTases"/>
    <property type="match status" value="1"/>
</dbReference>
<dbReference type="InterPro" id="IPR029063">
    <property type="entry name" value="SAM-dependent_MTases_sf"/>
</dbReference>
<gene>
    <name evidence="5" type="primary">prmC</name>
    <name evidence="8" type="ORF">SAMN05216353_10860</name>
</gene>
<comment type="function">
    <text evidence="5">Methylates the class 1 translation termination release factors RF1/PrfA and RF2/PrfB on the glutamine residue of the universally conserved GGQ motif.</text>
</comment>
<dbReference type="NCBIfam" id="TIGR03534">
    <property type="entry name" value="RF_mod_PrmC"/>
    <property type="match status" value="1"/>
</dbReference>
<evidence type="ECO:0000256" key="1">
    <source>
        <dbReference type="ARBA" id="ARBA00022603"/>
    </source>
</evidence>
<dbReference type="Gene3D" id="1.10.8.10">
    <property type="entry name" value="DNA helicase RuvA subunit, C-terminal domain"/>
    <property type="match status" value="1"/>
</dbReference>
<evidence type="ECO:0000256" key="3">
    <source>
        <dbReference type="ARBA" id="ARBA00022691"/>
    </source>
</evidence>
<dbReference type="PANTHER" id="PTHR18895">
    <property type="entry name" value="HEMK METHYLTRANSFERASE"/>
    <property type="match status" value="1"/>
</dbReference>
<keyword evidence="1 5" id="KW-0489">Methyltransferase</keyword>
<dbReference type="NCBIfam" id="TIGR00536">
    <property type="entry name" value="hemK_fam"/>
    <property type="match status" value="1"/>
</dbReference>
<feature type="domain" description="Release factor glutamine methyltransferase N-terminal" evidence="7">
    <location>
        <begin position="13"/>
        <end position="82"/>
    </location>
</feature>
<dbReference type="PROSITE" id="PS00092">
    <property type="entry name" value="N6_MTASE"/>
    <property type="match status" value="1"/>
</dbReference>
<feature type="domain" description="Methyltransferase small" evidence="6">
    <location>
        <begin position="121"/>
        <end position="202"/>
    </location>
</feature>
<dbReference type="Gene3D" id="3.40.50.150">
    <property type="entry name" value="Vaccinia Virus protein VP39"/>
    <property type="match status" value="1"/>
</dbReference>
<dbReference type="InterPro" id="IPR002052">
    <property type="entry name" value="DNA_methylase_N6_adenine_CS"/>
</dbReference>
<feature type="binding site" evidence="5">
    <location>
        <begin position="129"/>
        <end position="133"/>
    </location>
    <ligand>
        <name>S-adenosyl-L-methionine</name>
        <dbReference type="ChEBI" id="CHEBI:59789"/>
    </ligand>
</feature>
<accession>A0A1I2LAR7</accession>
<dbReference type="InterPro" id="IPR050320">
    <property type="entry name" value="N5-glutamine_MTase"/>
</dbReference>